<dbReference type="PANTHER" id="PTHR12659:SF7">
    <property type="entry name" value="CROSSVEINLESS C, ISOFORM C"/>
    <property type="match status" value="1"/>
</dbReference>
<dbReference type="GO" id="GO:0008289">
    <property type="term" value="F:lipid binding"/>
    <property type="evidence" value="ECO:0007669"/>
    <property type="project" value="InterPro"/>
</dbReference>
<dbReference type="GO" id="GO:0007165">
    <property type="term" value="P:signal transduction"/>
    <property type="evidence" value="ECO:0007669"/>
    <property type="project" value="InterPro"/>
</dbReference>
<dbReference type="Pfam" id="PF01852">
    <property type="entry name" value="START"/>
    <property type="match status" value="1"/>
</dbReference>
<dbReference type="SUPFAM" id="SSF48350">
    <property type="entry name" value="GTPase activation domain, GAP"/>
    <property type="match status" value="1"/>
</dbReference>
<dbReference type="SUPFAM" id="SSF55961">
    <property type="entry name" value="Bet v1-like"/>
    <property type="match status" value="1"/>
</dbReference>
<sequence>IRPEERKTTLQQVMLLIPDENRLVLQTLLLFLNDIAKHQKVNQMSRNNLAVIFSPVIFSMNFDRKKKHKNLKNISTLPVNLNLISNETMKTVNIGLPTENIEENQASSNKPIFDLKDLNDETNQEESELRLKRNSNFELGSKLSEIQTPQPQSRLLSVPNANLNAVNASSKTPDQLNLDINSNLVQMIAQNSKRKYSNRLNKAASTLVNFGAELSTNKTTGFFFDSVKDTLETLEYMNKVVQLCVSDMIKYSMDLFTVPVENFEKLKLSVSFGSEPHNLEYFYDKEAKSIKRAEFFSNNIKIDKTNWFYFDKFEDVSIYYFKNDILFQSLLKNVESSTSNSGIQLPVSPNRTVTTAVTIQINDSTSNFLEPETFESVQSSFAIPQQNESFNDKLKLWKCCTLIKSQNLTFEKILTKIKDERKLWDDDFRDGKIVEKLDDQTELYRYVISFMPPHPSRDFFEIRHFTNPEGENPTLILTSTSVKHQAGNKLVGDIRSNLIISKYVIEKLISIDTMTTFKITHYIKMDYKGFTMEFYNKTFGYMMARLLYNLKMSLLNSH</sequence>
<dbReference type="Pfam" id="PF00620">
    <property type="entry name" value="RhoGAP"/>
    <property type="match status" value="1"/>
</dbReference>
<dbReference type="Gene3D" id="1.10.555.10">
    <property type="entry name" value="Rho GTPase activation protein"/>
    <property type="match status" value="1"/>
</dbReference>
<evidence type="ECO:0000256" key="2">
    <source>
        <dbReference type="ARBA" id="ARBA00022553"/>
    </source>
</evidence>
<comment type="caution">
    <text evidence="5">The sequence shown here is derived from an EMBL/GenBank/DDBJ whole genome shotgun (WGS) entry which is preliminary data.</text>
</comment>
<dbReference type="GO" id="GO:0030036">
    <property type="term" value="P:actin cytoskeleton organization"/>
    <property type="evidence" value="ECO:0007669"/>
    <property type="project" value="TreeGrafter"/>
</dbReference>
<evidence type="ECO:0000259" key="3">
    <source>
        <dbReference type="PROSITE" id="PS50238"/>
    </source>
</evidence>
<dbReference type="AlphaFoldDB" id="A0A3M7RPE7"/>
<dbReference type="InterPro" id="IPR023393">
    <property type="entry name" value="START-like_dom_sf"/>
</dbReference>
<dbReference type="InterPro" id="IPR000198">
    <property type="entry name" value="RhoGAP_dom"/>
</dbReference>
<accession>A0A3M7RPE7</accession>
<dbReference type="PANTHER" id="PTHR12659">
    <property type="entry name" value="RHO-TYPE GTPASE ACTIVATING PROTEIN"/>
    <property type="match status" value="1"/>
</dbReference>
<dbReference type="PROSITE" id="PS50848">
    <property type="entry name" value="START"/>
    <property type="match status" value="1"/>
</dbReference>
<evidence type="ECO:0000256" key="1">
    <source>
        <dbReference type="ARBA" id="ARBA00022468"/>
    </source>
</evidence>
<evidence type="ECO:0000313" key="6">
    <source>
        <dbReference type="Proteomes" id="UP000276133"/>
    </source>
</evidence>
<evidence type="ECO:0000259" key="4">
    <source>
        <dbReference type="PROSITE" id="PS50848"/>
    </source>
</evidence>
<keyword evidence="2" id="KW-0597">Phosphoprotein</keyword>
<dbReference type="InterPro" id="IPR002913">
    <property type="entry name" value="START_lipid-bd_dom"/>
</dbReference>
<dbReference type="OrthoDB" id="10003330at2759"/>
<feature type="domain" description="START" evidence="4">
    <location>
        <begin position="419"/>
        <end position="558"/>
    </location>
</feature>
<name>A0A3M7RPE7_BRAPC</name>
<organism evidence="5 6">
    <name type="scientific">Brachionus plicatilis</name>
    <name type="common">Marine rotifer</name>
    <name type="synonym">Brachionus muelleri</name>
    <dbReference type="NCBI Taxonomy" id="10195"/>
    <lineage>
        <taxon>Eukaryota</taxon>
        <taxon>Metazoa</taxon>
        <taxon>Spiralia</taxon>
        <taxon>Gnathifera</taxon>
        <taxon>Rotifera</taxon>
        <taxon>Eurotatoria</taxon>
        <taxon>Monogononta</taxon>
        <taxon>Pseudotrocha</taxon>
        <taxon>Ploima</taxon>
        <taxon>Brachionidae</taxon>
        <taxon>Brachionus</taxon>
    </lineage>
</organism>
<protein>
    <submittedName>
        <fullName evidence="5">StAR-related lipid transfer 13 isoform X2</fullName>
    </submittedName>
</protein>
<keyword evidence="6" id="KW-1185">Reference proteome</keyword>
<keyword evidence="1" id="KW-0343">GTPase activation</keyword>
<dbReference type="GO" id="GO:0035023">
    <property type="term" value="P:regulation of Rho protein signal transduction"/>
    <property type="evidence" value="ECO:0007669"/>
    <property type="project" value="TreeGrafter"/>
</dbReference>
<dbReference type="STRING" id="10195.A0A3M7RPE7"/>
<evidence type="ECO:0000313" key="5">
    <source>
        <dbReference type="EMBL" id="RNA25411.1"/>
    </source>
</evidence>
<dbReference type="InterPro" id="IPR008936">
    <property type="entry name" value="Rho_GTPase_activation_prot"/>
</dbReference>
<dbReference type="GO" id="GO:0005096">
    <property type="term" value="F:GTPase activator activity"/>
    <property type="evidence" value="ECO:0007669"/>
    <property type="project" value="UniProtKB-KW"/>
</dbReference>
<gene>
    <name evidence="5" type="ORF">BpHYR1_052085</name>
</gene>
<reference evidence="5 6" key="1">
    <citation type="journal article" date="2018" name="Sci. Rep.">
        <title>Genomic signatures of local adaptation to the degree of environmental predictability in rotifers.</title>
        <authorList>
            <person name="Franch-Gras L."/>
            <person name="Hahn C."/>
            <person name="Garcia-Roger E.M."/>
            <person name="Carmona M.J."/>
            <person name="Serra M."/>
            <person name="Gomez A."/>
        </authorList>
    </citation>
    <scope>NUCLEOTIDE SEQUENCE [LARGE SCALE GENOMIC DNA]</scope>
    <source>
        <strain evidence="5">HYR1</strain>
    </source>
</reference>
<feature type="domain" description="Rho-GAP" evidence="3">
    <location>
        <begin position="1"/>
        <end position="85"/>
    </location>
</feature>
<feature type="non-terminal residue" evidence="5">
    <location>
        <position position="1"/>
    </location>
</feature>
<dbReference type="PROSITE" id="PS50238">
    <property type="entry name" value="RHOGAP"/>
    <property type="match status" value="1"/>
</dbReference>
<proteinExistence type="predicted"/>
<dbReference type="Proteomes" id="UP000276133">
    <property type="component" value="Unassembled WGS sequence"/>
</dbReference>
<dbReference type="EMBL" id="REGN01002928">
    <property type="protein sequence ID" value="RNA25411.1"/>
    <property type="molecule type" value="Genomic_DNA"/>
</dbReference>
<dbReference type="Gene3D" id="3.30.530.20">
    <property type="match status" value="1"/>
</dbReference>